<sequence length="321" mass="33974">MPPAPPGPPEPLRPPAPPIPPDPVEPSDPDEPAEPEDPGTSGEPSEDPDAVAGSRVRGTRVRGVLGAPSWVSLIVRDLGAAERFYQGLLGWEFEQGPERLGAFVYVVVDGHRVAGISEVGDLGFGTGWTTFFGVRDAHESARRIADRGGTIGVGPVAIDAGRIVLARDPDGASFGLWQGPEELPEASTSLVAGVPAWIELRTGDPFKSALFYGEVLDWDPEISHRTEVVWEHERVVLRSDGRNIAAIGGPEPSPVPGAVTHPAWRVFFPTPDLADALVRAVELGGTVLVPSTPTPYGPVAQLQDPSGSRLCLIQPPLQPAQ</sequence>
<dbReference type="CDD" id="cd07247">
    <property type="entry name" value="SgaA_N_like"/>
    <property type="match status" value="1"/>
</dbReference>
<evidence type="ECO:0000256" key="1">
    <source>
        <dbReference type="SAM" id="MobiDB-lite"/>
    </source>
</evidence>
<protein>
    <submittedName>
        <fullName evidence="3">VOC family protein</fullName>
    </submittedName>
</protein>
<dbReference type="Gene3D" id="3.10.180.10">
    <property type="entry name" value="2,3-Dihydroxybiphenyl 1,2-Dioxygenase, domain 1"/>
    <property type="match status" value="2"/>
</dbReference>
<evidence type="ECO:0000313" key="3">
    <source>
        <dbReference type="EMBL" id="RAG82709.1"/>
    </source>
</evidence>
<dbReference type="AlphaFoldDB" id="A0A2X0K565"/>
<name>A0A2X0K565_9ACTN</name>
<organism evidence="3 4">
    <name type="scientific">Streptacidiphilus pinicola</name>
    <dbReference type="NCBI Taxonomy" id="2219663"/>
    <lineage>
        <taxon>Bacteria</taxon>
        <taxon>Bacillati</taxon>
        <taxon>Actinomycetota</taxon>
        <taxon>Actinomycetes</taxon>
        <taxon>Kitasatosporales</taxon>
        <taxon>Streptomycetaceae</taxon>
        <taxon>Streptacidiphilus</taxon>
    </lineage>
</organism>
<reference evidence="3 4" key="1">
    <citation type="submission" date="2018-06" db="EMBL/GenBank/DDBJ databases">
        <title>Streptacidiphilus pinicola sp. nov., isolated from pine grove soil.</title>
        <authorList>
            <person name="Roh S.G."/>
            <person name="Park S."/>
            <person name="Kim M.-K."/>
            <person name="Yun B.-R."/>
            <person name="Park J."/>
            <person name="Kim M.J."/>
            <person name="Kim Y.S."/>
            <person name="Kim S.B."/>
        </authorList>
    </citation>
    <scope>NUCLEOTIDE SEQUENCE [LARGE SCALE GENOMIC DNA]</scope>
    <source>
        <strain evidence="3 4">MMS16-CNU450</strain>
    </source>
</reference>
<gene>
    <name evidence="3" type="ORF">DN069_26020</name>
</gene>
<dbReference type="Pfam" id="PF00903">
    <property type="entry name" value="Glyoxalase"/>
    <property type="match status" value="1"/>
</dbReference>
<evidence type="ECO:0000259" key="2">
    <source>
        <dbReference type="PROSITE" id="PS51819"/>
    </source>
</evidence>
<dbReference type="InterPro" id="IPR029068">
    <property type="entry name" value="Glyas_Bleomycin-R_OHBP_Dase"/>
</dbReference>
<dbReference type="SUPFAM" id="SSF54593">
    <property type="entry name" value="Glyoxalase/Bleomycin resistance protein/Dihydroxybiphenyl dioxygenase"/>
    <property type="match status" value="2"/>
</dbReference>
<feature type="compositionally biased region" description="Acidic residues" evidence="1">
    <location>
        <begin position="25"/>
        <end position="37"/>
    </location>
</feature>
<evidence type="ECO:0000313" key="4">
    <source>
        <dbReference type="Proteomes" id="UP000248889"/>
    </source>
</evidence>
<feature type="region of interest" description="Disordered" evidence="1">
    <location>
        <begin position="1"/>
        <end position="56"/>
    </location>
</feature>
<dbReference type="RefSeq" id="WP_111504855.1">
    <property type="nucleotide sequence ID" value="NZ_QKYN01000106.1"/>
</dbReference>
<dbReference type="EMBL" id="QKYN01000106">
    <property type="protein sequence ID" value="RAG82709.1"/>
    <property type="molecule type" value="Genomic_DNA"/>
</dbReference>
<dbReference type="InterPro" id="IPR004360">
    <property type="entry name" value="Glyas_Fos-R_dOase_dom"/>
</dbReference>
<dbReference type="Proteomes" id="UP000248889">
    <property type="component" value="Unassembled WGS sequence"/>
</dbReference>
<dbReference type="PANTHER" id="PTHR33993:SF10">
    <property type="entry name" value="CONSERVED PROTEIN"/>
    <property type="match status" value="1"/>
</dbReference>
<dbReference type="InterPro" id="IPR037523">
    <property type="entry name" value="VOC_core"/>
</dbReference>
<dbReference type="Pfam" id="PF18029">
    <property type="entry name" value="Glyoxalase_6"/>
    <property type="match status" value="1"/>
</dbReference>
<keyword evidence="4" id="KW-1185">Reference proteome</keyword>
<accession>A0A2X0K565</accession>
<comment type="caution">
    <text evidence="3">The sequence shown here is derived from an EMBL/GenBank/DDBJ whole genome shotgun (WGS) entry which is preliminary data.</text>
</comment>
<dbReference type="PANTHER" id="PTHR33993">
    <property type="entry name" value="GLYOXALASE-RELATED"/>
    <property type="match status" value="1"/>
</dbReference>
<feature type="domain" description="VOC" evidence="2">
    <location>
        <begin position="194"/>
        <end position="315"/>
    </location>
</feature>
<dbReference type="PROSITE" id="PS51819">
    <property type="entry name" value="VOC"/>
    <property type="match status" value="2"/>
</dbReference>
<feature type="domain" description="VOC" evidence="2">
    <location>
        <begin position="67"/>
        <end position="179"/>
    </location>
</feature>
<proteinExistence type="predicted"/>
<feature type="compositionally biased region" description="Pro residues" evidence="1">
    <location>
        <begin position="1"/>
        <end position="24"/>
    </location>
</feature>
<dbReference type="InterPro" id="IPR052164">
    <property type="entry name" value="Anthracycline_SecMetBiosynth"/>
</dbReference>
<dbReference type="InterPro" id="IPR041581">
    <property type="entry name" value="Glyoxalase_6"/>
</dbReference>